<dbReference type="EMBL" id="MU806753">
    <property type="protein sequence ID" value="KAJ3833183.1"/>
    <property type="molecule type" value="Genomic_DNA"/>
</dbReference>
<dbReference type="AlphaFoldDB" id="A0AA38NYW0"/>
<dbReference type="InterPro" id="IPR032675">
    <property type="entry name" value="LRR_dom_sf"/>
</dbReference>
<evidence type="ECO:0000313" key="2">
    <source>
        <dbReference type="Proteomes" id="UP001163846"/>
    </source>
</evidence>
<gene>
    <name evidence="1" type="ORF">F5878DRAFT_633309</name>
</gene>
<sequence length="416" mass="47358">MVITIPHEIVDCILDNLQEAETLSNCALVQKSWAVSAQRGLFRHLSFGSSNRSLTVAQSQNATIERVKHLIEIFETKPYLASCVRTLELTYYRSEHDLSTQLVSFIIPLVEQLRNVNSLILSSCNWGSLCLELRRALMHLLSQPSLIRLILSGVYGFSNMDEVFALLSLGSNLKTLKIMTVSYGDRVSFTEDTIPVHHENQPRSIQLDQSLLLDYHAAAYIAWFQQVSCPFEIRNLRCLHIGMEKTPDEWLAWMLQYIGENLQELTLSGLLDQPSTSVHVSHTPNLRSLVAIDDIDSLQKGKSNTLPWILNFFRCIPELDVQVGSSLVQLSIDIRCWQSSEGFNRRHMINQLDGWTALDTLFTERRFDSLELIDIDLLADPYLPMLCKEVSEGYPWEDAVVEGFGEARGQLIPIYR</sequence>
<accession>A0AA38NYW0</accession>
<dbReference type="SUPFAM" id="SSF52047">
    <property type="entry name" value="RNI-like"/>
    <property type="match status" value="1"/>
</dbReference>
<protein>
    <recommendedName>
        <fullName evidence="3">F-box domain-containing protein</fullName>
    </recommendedName>
</protein>
<dbReference type="Proteomes" id="UP001163846">
    <property type="component" value="Unassembled WGS sequence"/>
</dbReference>
<proteinExistence type="predicted"/>
<keyword evidence="2" id="KW-1185">Reference proteome</keyword>
<reference evidence="1" key="1">
    <citation type="submission" date="2022-08" db="EMBL/GenBank/DDBJ databases">
        <authorList>
            <consortium name="DOE Joint Genome Institute"/>
            <person name="Min B."/>
            <person name="Riley R."/>
            <person name="Sierra-Patev S."/>
            <person name="Naranjo-Ortiz M."/>
            <person name="Looney B."/>
            <person name="Konkel Z."/>
            <person name="Slot J.C."/>
            <person name="Sakamoto Y."/>
            <person name="Steenwyk J.L."/>
            <person name="Rokas A."/>
            <person name="Carro J."/>
            <person name="Camarero S."/>
            <person name="Ferreira P."/>
            <person name="Molpeceres G."/>
            <person name="Ruiz-Duenas F.J."/>
            <person name="Serrano A."/>
            <person name="Henrissat B."/>
            <person name="Drula E."/>
            <person name="Hughes K.W."/>
            <person name="Mata J.L."/>
            <person name="Ishikawa N.K."/>
            <person name="Vargas-Isla R."/>
            <person name="Ushijima S."/>
            <person name="Smith C.A."/>
            <person name="Ahrendt S."/>
            <person name="Andreopoulos W."/>
            <person name="He G."/>
            <person name="Labutti K."/>
            <person name="Lipzen A."/>
            <person name="Ng V."/>
            <person name="Sandor L."/>
            <person name="Barry K."/>
            <person name="Martinez A.T."/>
            <person name="Xiao Y."/>
            <person name="Gibbons J.G."/>
            <person name="Terashima K."/>
            <person name="Hibbett D.S."/>
            <person name="Grigoriev I.V."/>
        </authorList>
    </citation>
    <scope>NUCLEOTIDE SEQUENCE</scope>
    <source>
        <strain evidence="1">TFB9207</strain>
    </source>
</reference>
<comment type="caution">
    <text evidence="1">The sequence shown here is derived from an EMBL/GenBank/DDBJ whole genome shotgun (WGS) entry which is preliminary data.</text>
</comment>
<organism evidence="1 2">
    <name type="scientific">Lentinula raphanica</name>
    <dbReference type="NCBI Taxonomy" id="153919"/>
    <lineage>
        <taxon>Eukaryota</taxon>
        <taxon>Fungi</taxon>
        <taxon>Dikarya</taxon>
        <taxon>Basidiomycota</taxon>
        <taxon>Agaricomycotina</taxon>
        <taxon>Agaricomycetes</taxon>
        <taxon>Agaricomycetidae</taxon>
        <taxon>Agaricales</taxon>
        <taxon>Marasmiineae</taxon>
        <taxon>Omphalotaceae</taxon>
        <taxon>Lentinula</taxon>
    </lineage>
</organism>
<evidence type="ECO:0000313" key="1">
    <source>
        <dbReference type="EMBL" id="KAJ3833183.1"/>
    </source>
</evidence>
<dbReference type="Gene3D" id="3.80.10.10">
    <property type="entry name" value="Ribonuclease Inhibitor"/>
    <property type="match status" value="1"/>
</dbReference>
<evidence type="ECO:0008006" key="3">
    <source>
        <dbReference type="Google" id="ProtNLM"/>
    </source>
</evidence>
<name>A0AA38NYW0_9AGAR</name>